<dbReference type="Proteomes" id="UP000050761">
    <property type="component" value="Unassembled WGS sequence"/>
</dbReference>
<dbReference type="Gene3D" id="3.40.50.300">
    <property type="entry name" value="P-loop containing nucleotide triphosphate hydrolases"/>
    <property type="match status" value="1"/>
</dbReference>
<reference evidence="4" key="2">
    <citation type="submission" date="2019-09" db="UniProtKB">
        <authorList>
            <consortium name="WormBaseParasite"/>
        </authorList>
    </citation>
    <scope>IDENTIFICATION</scope>
</reference>
<protein>
    <submittedName>
        <fullName evidence="4">RNA helicase</fullName>
    </submittedName>
</protein>
<sequence length="155" mass="17688">MCSAQLAPQRLPELNVLWAKMGLKRAYIIILFRPYRRIVSVARKKVLTESDREDETPCAKPLDVRGKYLPMIFEPQINLDFLQNNVARNLQVDSKHYIHTLRQIQQYMIPLVLNEIPFVVAGPAGAGKTTGYLLPLVNKLVELKEIEVLCLPGSY</sequence>
<dbReference type="AlphaFoldDB" id="A0A183FRG9"/>
<dbReference type="InterPro" id="IPR011545">
    <property type="entry name" value="DEAD/DEAH_box_helicase_dom"/>
</dbReference>
<reference evidence="2 3" key="1">
    <citation type="submission" date="2018-11" db="EMBL/GenBank/DDBJ databases">
        <authorList>
            <consortium name="Pathogen Informatics"/>
        </authorList>
    </citation>
    <scope>NUCLEOTIDE SEQUENCE [LARGE SCALE GENOMIC DNA]</scope>
</reference>
<dbReference type="GO" id="GO:0003676">
    <property type="term" value="F:nucleic acid binding"/>
    <property type="evidence" value="ECO:0007669"/>
    <property type="project" value="InterPro"/>
</dbReference>
<keyword evidence="3" id="KW-1185">Reference proteome</keyword>
<dbReference type="GO" id="GO:0005524">
    <property type="term" value="F:ATP binding"/>
    <property type="evidence" value="ECO:0007669"/>
    <property type="project" value="InterPro"/>
</dbReference>
<accession>A0A3P7ZLF2</accession>
<gene>
    <name evidence="2" type="ORF">HPBE_LOCUS10428</name>
</gene>
<dbReference type="InterPro" id="IPR027417">
    <property type="entry name" value="P-loop_NTPase"/>
</dbReference>
<feature type="domain" description="DEAD/DEAH-box helicase" evidence="1">
    <location>
        <begin position="103"/>
        <end position="150"/>
    </location>
</feature>
<accession>A0A183FRG9</accession>
<dbReference type="SUPFAM" id="SSF52540">
    <property type="entry name" value="P-loop containing nucleoside triphosphate hydrolases"/>
    <property type="match status" value="1"/>
</dbReference>
<evidence type="ECO:0000259" key="1">
    <source>
        <dbReference type="Pfam" id="PF00270"/>
    </source>
</evidence>
<dbReference type="EMBL" id="UZAH01026762">
    <property type="protein sequence ID" value="VDO85037.1"/>
    <property type="molecule type" value="Genomic_DNA"/>
</dbReference>
<dbReference type="OrthoDB" id="5805452at2759"/>
<evidence type="ECO:0000313" key="3">
    <source>
        <dbReference type="Proteomes" id="UP000050761"/>
    </source>
</evidence>
<organism evidence="3 4">
    <name type="scientific">Heligmosomoides polygyrus</name>
    <name type="common">Parasitic roundworm</name>
    <dbReference type="NCBI Taxonomy" id="6339"/>
    <lineage>
        <taxon>Eukaryota</taxon>
        <taxon>Metazoa</taxon>
        <taxon>Ecdysozoa</taxon>
        <taxon>Nematoda</taxon>
        <taxon>Chromadorea</taxon>
        <taxon>Rhabditida</taxon>
        <taxon>Rhabditina</taxon>
        <taxon>Rhabditomorpha</taxon>
        <taxon>Strongyloidea</taxon>
        <taxon>Heligmosomidae</taxon>
        <taxon>Heligmosomoides</taxon>
    </lineage>
</organism>
<evidence type="ECO:0000313" key="4">
    <source>
        <dbReference type="WBParaSite" id="HPBE_0001042701-mRNA-1"/>
    </source>
</evidence>
<dbReference type="Pfam" id="PF00270">
    <property type="entry name" value="DEAD"/>
    <property type="match status" value="1"/>
</dbReference>
<proteinExistence type="predicted"/>
<dbReference type="WBParaSite" id="HPBE_0001042701-mRNA-1">
    <property type="protein sequence ID" value="HPBE_0001042701-mRNA-1"/>
    <property type="gene ID" value="HPBE_0001042701"/>
</dbReference>
<name>A0A183FRG9_HELPZ</name>
<evidence type="ECO:0000313" key="2">
    <source>
        <dbReference type="EMBL" id="VDO85037.1"/>
    </source>
</evidence>